<protein>
    <submittedName>
        <fullName evidence="1">Uncharacterized protein</fullName>
    </submittedName>
</protein>
<evidence type="ECO:0000313" key="2">
    <source>
        <dbReference type="Proteomes" id="UP000198620"/>
    </source>
</evidence>
<evidence type="ECO:0000313" key="1">
    <source>
        <dbReference type="EMBL" id="SEK91236.1"/>
    </source>
</evidence>
<keyword evidence="2" id="KW-1185">Reference proteome</keyword>
<dbReference type="AlphaFoldDB" id="A0A1H7KXL0"/>
<organism evidence="1 2">
    <name type="scientific">Nitrosovibrio tenuis</name>
    <dbReference type="NCBI Taxonomy" id="1233"/>
    <lineage>
        <taxon>Bacteria</taxon>
        <taxon>Pseudomonadati</taxon>
        <taxon>Pseudomonadota</taxon>
        <taxon>Betaproteobacteria</taxon>
        <taxon>Nitrosomonadales</taxon>
        <taxon>Nitrosomonadaceae</taxon>
        <taxon>Nitrosovibrio</taxon>
    </lineage>
</organism>
<gene>
    <name evidence="1" type="ORF">SAMN05216387_103365</name>
</gene>
<dbReference type="EMBL" id="FOBH01000003">
    <property type="protein sequence ID" value="SEK91236.1"/>
    <property type="molecule type" value="Genomic_DNA"/>
</dbReference>
<name>A0A1H7KXL0_9PROT</name>
<proteinExistence type="predicted"/>
<reference evidence="1 2" key="1">
    <citation type="submission" date="2016-10" db="EMBL/GenBank/DDBJ databases">
        <authorList>
            <person name="de Groot N.N."/>
        </authorList>
    </citation>
    <scope>NUCLEOTIDE SEQUENCE [LARGE SCALE GENOMIC DNA]</scope>
    <source>
        <strain evidence="1 2">Nv1</strain>
    </source>
</reference>
<sequence>MAINGTGPQNKLLSNFLSFQSFPRFSVDRFLTLESKKYMMRAVRCP</sequence>
<accession>A0A1H7KXL0</accession>
<dbReference type="Proteomes" id="UP000198620">
    <property type="component" value="Unassembled WGS sequence"/>
</dbReference>
<dbReference type="STRING" id="1233.SAMN05216387_103365"/>